<sequence>MTSHGPIIVNPRDDEPLAAAVARALSNPAVDHSQLAVLSELLARDAYLAEQVNALRALWAMTPLADPLLVRLHRRLAWGLAGPELARMYETLATLTRIVESLIAHLDTERAARQALAERLAALEE</sequence>
<organism evidence="1 2">
    <name type="scientific">Chloroflexus islandicus</name>
    <dbReference type="NCBI Taxonomy" id="1707952"/>
    <lineage>
        <taxon>Bacteria</taxon>
        <taxon>Bacillati</taxon>
        <taxon>Chloroflexota</taxon>
        <taxon>Chloroflexia</taxon>
        <taxon>Chloroflexales</taxon>
        <taxon>Chloroflexineae</taxon>
        <taxon>Chloroflexaceae</taxon>
        <taxon>Chloroflexus</taxon>
    </lineage>
</organism>
<evidence type="ECO:0000313" key="2">
    <source>
        <dbReference type="Proteomes" id="UP000078287"/>
    </source>
</evidence>
<accession>A0A178MC52</accession>
<dbReference type="Proteomes" id="UP000078287">
    <property type="component" value="Unassembled WGS sequence"/>
</dbReference>
<reference evidence="1 2" key="1">
    <citation type="submission" date="2016-04" db="EMBL/GenBank/DDBJ databases">
        <title>Chloroflexus islandicus sp. nov., a thermophilic filamentous anoxygenic phototrophic bacterium from geyser Strokkur (Iceland).</title>
        <authorList>
            <person name="Gaisin V.A."/>
            <person name="Kalashnikov A.M."/>
            <person name="Sukhacheva M.V."/>
            <person name="Grouzdev D.S."/>
            <person name="Ivanov T.M."/>
            <person name="Kuznetsov B."/>
            <person name="Gorlenko V.M."/>
        </authorList>
    </citation>
    <scope>NUCLEOTIDE SEQUENCE [LARGE SCALE GENOMIC DNA]</scope>
    <source>
        <strain evidence="2">isl-2</strain>
    </source>
</reference>
<protein>
    <submittedName>
        <fullName evidence="1">Uncharacterized protein</fullName>
    </submittedName>
</protein>
<dbReference type="EMBL" id="LWQS01000045">
    <property type="protein sequence ID" value="OAN46339.1"/>
    <property type="molecule type" value="Genomic_DNA"/>
</dbReference>
<proteinExistence type="predicted"/>
<dbReference type="RefSeq" id="WP_066785931.1">
    <property type="nucleotide sequence ID" value="NZ_LWQS01000045.1"/>
</dbReference>
<comment type="caution">
    <text evidence="1">The sequence shown here is derived from an EMBL/GenBank/DDBJ whole genome shotgun (WGS) entry which is preliminary data.</text>
</comment>
<dbReference type="AlphaFoldDB" id="A0A178MC52"/>
<keyword evidence="2" id="KW-1185">Reference proteome</keyword>
<evidence type="ECO:0000313" key="1">
    <source>
        <dbReference type="EMBL" id="OAN46339.1"/>
    </source>
</evidence>
<dbReference type="STRING" id="1707952.A6A03_12710"/>
<dbReference type="OrthoDB" id="161657at2"/>
<gene>
    <name evidence="1" type="ORF">A6A03_12710</name>
</gene>
<name>A0A178MC52_9CHLR</name>